<feature type="transmembrane region" description="Helical" evidence="1">
    <location>
        <begin position="175"/>
        <end position="195"/>
    </location>
</feature>
<keyword evidence="1" id="KW-0472">Membrane</keyword>
<dbReference type="Pfam" id="PF06966">
    <property type="entry name" value="DUF1295"/>
    <property type="match status" value="1"/>
</dbReference>
<evidence type="ECO:0000313" key="3">
    <source>
        <dbReference type="Proteomes" id="UP000702209"/>
    </source>
</evidence>
<accession>A0ABS0CUR7</accession>
<evidence type="ECO:0000256" key="1">
    <source>
        <dbReference type="SAM" id="Phobius"/>
    </source>
</evidence>
<reference evidence="2 3" key="1">
    <citation type="submission" date="2020-10" db="EMBL/GenBank/DDBJ databases">
        <title>Identification of Nocardia species via Next-generation sequencing and recognition of intraspecies genetic diversity.</title>
        <authorList>
            <person name="Li P."/>
            <person name="Li P."/>
            <person name="Lu B."/>
        </authorList>
    </citation>
    <scope>NUCLEOTIDE SEQUENCE [LARGE SCALE GENOMIC DNA]</scope>
    <source>
        <strain evidence="2 3">BJ06-0157</strain>
    </source>
</reference>
<comment type="caution">
    <text evidence="2">The sequence shown here is derived from an EMBL/GenBank/DDBJ whole genome shotgun (WGS) entry which is preliminary data.</text>
</comment>
<feature type="transmembrane region" description="Helical" evidence="1">
    <location>
        <begin position="232"/>
        <end position="250"/>
    </location>
</feature>
<feature type="transmembrane region" description="Helical" evidence="1">
    <location>
        <begin position="90"/>
        <end position="113"/>
    </location>
</feature>
<protein>
    <submittedName>
        <fullName evidence="2">DUF1295 domain-containing protein</fullName>
    </submittedName>
</protein>
<keyword evidence="3" id="KW-1185">Reference proteome</keyword>
<keyword evidence="1" id="KW-1133">Transmembrane helix</keyword>
<evidence type="ECO:0000313" key="2">
    <source>
        <dbReference type="EMBL" id="MBF6299522.1"/>
    </source>
</evidence>
<dbReference type="InterPro" id="IPR010721">
    <property type="entry name" value="UstE-like"/>
</dbReference>
<feature type="transmembrane region" description="Helical" evidence="1">
    <location>
        <begin position="65"/>
        <end position="84"/>
    </location>
</feature>
<sequence length="320" mass="35156">MPSPSSNARGLAKRALPSLASLVVLGAMLTESVLRDFLLVNLGVQLVIFVGVACIPGWRTLRMSYVDIAWPWGLVALGVLTLAMSDRSPLAIAVAVVFLVMGGRMGIAALALWRHGELDRELPRYRFQRKRWAKATLGSERLDLVAEILVQAISNITAMAVPAALVIAIDGAGMSAVAAAGIILWAVSWVLESVADFQKIRFVRSMSTTNTRGYCDVGLWNYSRHPNYFFQWMQWNAIIVLCLPVLRSAFVEFTPVAAIGAGLGLFALSASMYWCLVFYTGAVPAEYYSAQKRPGYRDYQARTNRFMPGFSRHKPSASTL</sequence>
<dbReference type="Proteomes" id="UP000702209">
    <property type="component" value="Unassembled WGS sequence"/>
</dbReference>
<name>A0ABS0CUR7_9NOCA</name>
<dbReference type="Gene3D" id="1.20.120.1630">
    <property type="match status" value="1"/>
</dbReference>
<dbReference type="PANTHER" id="PTHR32251">
    <property type="entry name" value="3-OXO-5-ALPHA-STEROID 4-DEHYDROGENASE"/>
    <property type="match status" value="1"/>
</dbReference>
<proteinExistence type="predicted"/>
<dbReference type="PANTHER" id="PTHR32251:SF17">
    <property type="entry name" value="STEROID 5-ALPHA REDUCTASE C-TERMINAL DOMAIN-CONTAINING PROTEIN"/>
    <property type="match status" value="1"/>
</dbReference>
<feature type="transmembrane region" description="Helical" evidence="1">
    <location>
        <begin position="39"/>
        <end position="58"/>
    </location>
</feature>
<keyword evidence="1" id="KW-0812">Transmembrane</keyword>
<dbReference type="EMBL" id="JADLQX010000013">
    <property type="protein sequence ID" value="MBF6299522.1"/>
    <property type="molecule type" value="Genomic_DNA"/>
</dbReference>
<feature type="transmembrane region" description="Helical" evidence="1">
    <location>
        <begin position="256"/>
        <end position="279"/>
    </location>
</feature>
<organism evidence="2 3">
    <name type="scientific">Nocardia amamiensis</name>
    <dbReference type="NCBI Taxonomy" id="404578"/>
    <lineage>
        <taxon>Bacteria</taxon>
        <taxon>Bacillati</taxon>
        <taxon>Actinomycetota</taxon>
        <taxon>Actinomycetes</taxon>
        <taxon>Mycobacteriales</taxon>
        <taxon>Nocardiaceae</taxon>
        <taxon>Nocardia</taxon>
    </lineage>
</organism>
<gene>
    <name evidence="2" type="ORF">IU459_18525</name>
</gene>
<dbReference type="RefSeq" id="WP_195130801.1">
    <property type="nucleotide sequence ID" value="NZ_JADLQX010000013.1"/>
</dbReference>